<reference evidence="6 7" key="1">
    <citation type="submission" date="2020-08" db="EMBL/GenBank/DDBJ databases">
        <title>Genomic Encyclopedia of Type Strains, Phase III (KMG-III): the genomes of soil and plant-associated and newly described type strains.</title>
        <authorList>
            <person name="Whitman W."/>
        </authorList>
    </citation>
    <scope>NUCLEOTIDE SEQUENCE [LARGE SCALE GENOMIC DNA]</scope>
    <source>
        <strain evidence="6 7">CECT 8897</strain>
    </source>
</reference>
<keyword evidence="3 6" id="KW-0238">DNA-binding</keyword>
<protein>
    <submittedName>
        <fullName evidence="6">DNA-binding transcriptional LysR family regulator</fullName>
    </submittedName>
</protein>
<keyword evidence="7" id="KW-1185">Reference proteome</keyword>
<name>A0A7W5BDS1_9BURK</name>
<feature type="domain" description="HTH lysR-type" evidence="5">
    <location>
        <begin position="4"/>
        <end position="61"/>
    </location>
</feature>
<organism evidence="6 7">
    <name type="scientific">Pseudoduganella violacea</name>
    <dbReference type="NCBI Taxonomy" id="1715466"/>
    <lineage>
        <taxon>Bacteria</taxon>
        <taxon>Pseudomonadati</taxon>
        <taxon>Pseudomonadota</taxon>
        <taxon>Betaproteobacteria</taxon>
        <taxon>Burkholderiales</taxon>
        <taxon>Oxalobacteraceae</taxon>
        <taxon>Telluria group</taxon>
        <taxon>Pseudoduganella</taxon>
    </lineage>
</organism>
<evidence type="ECO:0000256" key="3">
    <source>
        <dbReference type="ARBA" id="ARBA00023125"/>
    </source>
</evidence>
<evidence type="ECO:0000313" key="7">
    <source>
        <dbReference type="Proteomes" id="UP000541535"/>
    </source>
</evidence>
<evidence type="ECO:0000256" key="2">
    <source>
        <dbReference type="ARBA" id="ARBA00023015"/>
    </source>
</evidence>
<dbReference type="SUPFAM" id="SSF46785">
    <property type="entry name" value="Winged helix' DNA-binding domain"/>
    <property type="match status" value="1"/>
</dbReference>
<dbReference type="Gene3D" id="3.40.190.10">
    <property type="entry name" value="Periplasmic binding protein-like II"/>
    <property type="match status" value="2"/>
</dbReference>
<keyword evidence="2" id="KW-0805">Transcription regulation</keyword>
<dbReference type="Pfam" id="PF00126">
    <property type="entry name" value="HTH_1"/>
    <property type="match status" value="1"/>
</dbReference>
<evidence type="ECO:0000259" key="5">
    <source>
        <dbReference type="PROSITE" id="PS50931"/>
    </source>
</evidence>
<evidence type="ECO:0000256" key="4">
    <source>
        <dbReference type="ARBA" id="ARBA00023163"/>
    </source>
</evidence>
<dbReference type="InterPro" id="IPR036390">
    <property type="entry name" value="WH_DNA-bd_sf"/>
</dbReference>
<dbReference type="Gene3D" id="1.10.10.10">
    <property type="entry name" value="Winged helix-like DNA-binding domain superfamily/Winged helix DNA-binding domain"/>
    <property type="match status" value="1"/>
</dbReference>
<evidence type="ECO:0000256" key="1">
    <source>
        <dbReference type="ARBA" id="ARBA00009437"/>
    </source>
</evidence>
<dbReference type="GO" id="GO:0003700">
    <property type="term" value="F:DNA-binding transcription factor activity"/>
    <property type="evidence" value="ECO:0007669"/>
    <property type="project" value="InterPro"/>
</dbReference>
<comment type="similarity">
    <text evidence="1">Belongs to the LysR transcriptional regulatory family.</text>
</comment>
<gene>
    <name evidence="6" type="ORF">FHS03_004347</name>
</gene>
<dbReference type="InterPro" id="IPR000847">
    <property type="entry name" value="LysR_HTH_N"/>
</dbReference>
<dbReference type="AlphaFoldDB" id="A0A7W5BDS1"/>
<dbReference type="InterPro" id="IPR036388">
    <property type="entry name" value="WH-like_DNA-bd_sf"/>
</dbReference>
<dbReference type="Pfam" id="PF03466">
    <property type="entry name" value="LysR_substrate"/>
    <property type="match status" value="1"/>
</dbReference>
<dbReference type="SUPFAM" id="SSF53850">
    <property type="entry name" value="Periplasmic binding protein-like II"/>
    <property type="match status" value="1"/>
</dbReference>
<dbReference type="InterPro" id="IPR005119">
    <property type="entry name" value="LysR_subst-bd"/>
</dbReference>
<dbReference type="PROSITE" id="PS50931">
    <property type="entry name" value="HTH_LYSR"/>
    <property type="match status" value="1"/>
</dbReference>
<comment type="caution">
    <text evidence="6">The sequence shown here is derived from an EMBL/GenBank/DDBJ whole genome shotgun (WGS) entry which is preliminary data.</text>
</comment>
<dbReference type="GO" id="GO:0000976">
    <property type="term" value="F:transcription cis-regulatory region binding"/>
    <property type="evidence" value="ECO:0007669"/>
    <property type="project" value="TreeGrafter"/>
</dbReference>
<dbReference type="RefSeq" id="WP_183442999.1">
    <property type="nucleotide sequence ID" value="NZ_JACHXD010000015.1"/>
</dbReference>
<dbReference type="EMBL" id="JACHXD010000015">
    <property type="protein sequence ID" value="MBB3121269.1"/>
    <property type="molecule type" value="Genomic_DNA"/>
</dbReference>
<dbReference type="PANTHER" id="PTHR30126">
    <property type="entry name" value="HTH-TYPE TRANSCRIPTIONAL REGULATOR"/>
    <property type="match status" value="1"/>
</dbReference>
<evidence type="ECO:0000313" key="6">
    <source>
        <dbReference type="EMBL" id="MBB3121269.1"/>
    </source>
</evidence>
<accession>A0A7W5BDS1</accession>
<keyword evidence="4" id="KW-0804">Transcription</keyword>
<dbReference type="Proteomes" id="UP000541535">
    <property type="component" value="Unassembled WGS sequence"/>
</dbReference>
<dbReference type="PANTHER" id="PTHR30126:SF4">
    <property type="entry name" value="LYSR FAMILY TRANSCRIPTIONAL REGULATOR"/>
    <property type="match status" value="1"/>
</dbReference>
<proteinExistence type="inferred from homology"/>
<sequence length="312" mass="33671">MLRLSLDALQIVDAIDRRGSFSAAGKELHRVPSTISYTVAKLEDELGVQVFERNGPRVELTPAGRELLKEGRYLLHAAQDLEHRVRRVASGWETELVLGTDAMFAPLALAADIRAFYAVASQTRLRLAQETLSGTWEALLERRVDLLVGAPGDGPAGGGYVSQPMGRMDWVFAVAPGHPLAAVAGRLGRADLQRHRAIVTADTARRIAPRTVGLLLGQDTLTMPTLASKYGAQLAGLGFGFLPAPCARAAIAAGLLVEKQVEEPKPAETFYLAWRSGEGGAALDWWRQRMAQPGMFARLCHHLPGVPMTAPS</sequence>